<protein>
    <recommendedName>
        <fullName evidence="1">STAS domain-containing protein</fullName>
    </recommendedName>
</protein>
<evidence type="ECO:0000259" key="1">
    <source>
        <dbReference type="PROSITE" id="PS50801"/>
    </source>
</evidence>
<name>A0A6J4HCJ9_9ACTN</name>
<reference evidence="2" key="1">
    <citation type="submission" date="2020-02" db="EMBL/GenBank/DDBJ databases">
        <authorList>
            <person name="Meier V. D."/>
        </authorList>
    </citation>
    <scope>NUCLEOTIDE SEQUENCE</scope>
    <source>
        <strain evidence="2">AVDCRST_MAG10</strain>
    </source>
</reference>
<dbReference type="InterPro" id="IPR002645">
    <property type="entry name" value="STAS_dom"/>
</dbReference>
<sequence length="133" mass="14407">MQANDSEFSLVFGRALGKVVVSIHGPVDARTAPELRDRLRDVIDGQGNRHVVLDLRGTTLVDPVGLTAFVDAHKRMQRIAGELVFSGPSPDLIHAFRSADLDKVFTVTPAWSHPAYGYGRTNAGDRAGWGRSG</sequence>
<dbReference type="Gene3D" id="3.30.750.24">
    <property type="entry name" value="STAS domain"/>
    <property type="match status" value="1"/>
</dbReference>
<dbReference type="PANTHER" id="PTHR33495:SF2">
    <property type="entry name" value="ANTI-SIGMA FACTOR ANTAGONIST TM_1081-RELATED"/>
    <property type="match status" value="1"/>
</dbReference>
<dbReference type="AlphaFoldDB" id="A0A6J4HCJ9"/>
<dbReference type="CDD" id="cd07043">
    <property type="entry name" value="STAS_anti-anti-sigma_factors"/>
    <property type="match status" value="1"/>
</dbReference>
<feature type="domain" description="STAS" evidence="1">
    <location>
        <begin position="17"/>
        <end position="101"/>
    </location>
</feature>
<dbReference type="InterPro" id="IPR036513">
    <property type="entry name" value="STAS_dom_sf"/>
</dbReference>
<proteinExistence type="predicted"/>
<dbReference type="SUPFAM" id="SSF52091">
    <property type="entry name" value="SpoIIaa-like"/>
    <property type="match status" value="1"/>
</dbReference>
<gene>
    <name evidence="2" type="ORF">AVDCRST_MAG10-658</name>
</gene>
<organism evidence="2">
    <name type="scientific">uncultured Acidimicrobiales bacterium</name>
    <dbReference type="NCBI Taxonomy" id="310071"/>
    <lineage>
        <taxon>Bacteria</taxon>
        <taxon>Bacillati</taxon>
        <taxon>Actinomycetota</taxon>
        <taxon>Acidimicrobiia</taxon>
        <taxon>Acidimicrobiales</taxon>
        <taxon>environmental samples</taxon>
    </lineage>
</organism>
<dbReference type="PROSITE" id="PS50801">
    <property type="entry name" value="STAS"/>
    <property type="match status" value="1"/>
</dbReference>
<dbReference type="Pfam" id="PF01740">
    <property type="entry name" value="STAS"/>
    <property type="match status" value="1"/>
</dbReference>
<dbReference type="EMBL" id="CADCTB010000044">
    <property type="protein sequence ID" value="CAA9220898.1"/>
    <property type="molecule type" value="Genomic_DNA"/>
</dbReference>
<dbReference type="GO" id="GO:0043856">
    <property type="term" value="F:anti-sigma factor antagonist activity"/>
    <property type="evidence" value="ECO:0007669"/>
    <property type="project" value="TreeGrafter"/>
</dbReference>
<dbReference type="PANTHER" id="PTHR33495">
    <property type="entry name" value="ANTI-SIGMA FACTOR ANTAGONIST TM_1081-RELATED-RELATED"/>
    <property type="match status" value="1"/>
</dbReference>
<accession>A0A6J4HCJ9</accession>
<evidence type="ECO:0000313" key="2">
    <source>
        <dbReference type="EMBL" id="CAA9220898.1"/>
    </source>
</evidence>